<keyword evidence="7" id="KW-1185">Reference proteome</keyword>
<dbReference type="SUPFAM" id="SSF53474">
    <property type="entry name" value="alpha/beta-Hydrolases"/>
    <property type="match status" value="1"/>
</dbReference>
<accession>A0A4U2YT55</accession>
<evidence type="ECO:0000256" key="4">
    <source>
        <dbReference type="SAM" id="MobiDB-lite"/>
    </source>
</evidence>
<feature type="domain" description="Peptidase S33 tripeptidyl aminopeptidase-like C-terminal" evidence="5">
    <location>
        <begin position="417"/>
        <end position="519"/>
    </location>
</feature>
<dbReference type="InterPro" id="IPR013595">
    <property type="entry name" value="Pept_S33_TAP-like_C"/>
</dbReference>
<dbReference type="AlphaFoldDB" id="A0A4U2YT55"/>
<dbReference type="Proteomes" id="UP000307808">
    <property type="component" value="Unassembled WGS sequence"/>
</dbReference>
<evidence type="ECO:0000313" key="7">
    <source>
        <dbReference type="Proteomes" id="UP000307808"/>
    </source>
</evidence>
<sequence length="519" mass="54550">MKKIVAIVAVVALLLGSAVGVGVGLKALWDSSSLGGSSPERLEDDETSGDDVTSPPEAGLAPFYSQLIAWQDCGGGFDCGWLKVPLDYADPEGEQIELRLLKRDAATGERIGSLVVNPGGPGAPGTEYAAAAQNVFRKPILDHFDIVGFDPRGTGASSPIDCLSDADLDAYVAADPAPDTPAGVKQLQESNRAFFAGCREKSGALVDHVSTVEVARDMDVLRAALGQSSLDYFGASYGTALGATYAELFPERVGHFVLDGAVDVSADTLEKSLVQAGGFETALRAYVKNCVDSGDCRLGDSVDEGMATISDLIERISRKPLPGQGDRKLTAGLAFYGVVMPLYNRAYWPMLDLALAKALDGDGSGLLETADLYTSRDADGYRDNSLEAIVAINCLDDPEFVPASEVPARFAEFEKVSPTFGKVFAWGLTGCAGFDGKAAAEELVIDGKGAAPILVVGTTRDPATPMVWAEELADQLDSGVLVRRDGDGHTAYNAGNNCVDEVIEDYLLNGKVPEDGVSC</sequence>
<dbReference type="EMBL" id="SZPY01000001">
    <property type="protein sequence ID" value="TKI64350.1"/>
    <property type="molecule type" value="Genomic_DNA"/>
</dbReference>
<dbReference type="RefSeq" id="WP_137064811.1">
    <property type="nucleotide sequence ID" value="NZ_CP040748.1"/>
</dbReference>
<dbReference type="PANTHER" id="PTHR43248:SF29">
    <property type="entry name" value="TRIPEPTIDYL AMINOPEPTIDASE"/>
    <property type="match status" value="1"/>
</dbReference>
<organism evidence="6 7">
    <name type="scientific">Nocardioides jishulii</name>
    <dbReference type="NCBI Taxonomy" id="2575440"/>
    <lineage>
        <taxon>Bacteria</taxon>
        <taxon>Bacillati</taxon>
        <taxon>Actinomycetota</taxon>
        <taxon>Actinomycetes</taxon>
        <taxon>Propionibacteriales</taxon>
        <taxon>Nocardioidaceae</taxon>
        <taxon>Nocardioides</taxon>
    </lineage>
</organism>
<name>A0A4U2YT55_9ACTN</name>
<dbReference type="InterPro" id="IPR029058">
    <property type="entry name" value="AB_hydrolase_fold"/>
</dbReference>
<comment type="caution">
    <text evidence="6">The sequence shown here is derived from an EMBL/GenBank/DDBJ whole genome shotgun (WGS) entry which is preliminary data.</text>
</comment>
<evidence type="ECO:0000256" key="2">
    <source>
        <dbReference type="ARBA" id="ARBA00022729"/>
    </source>
</evidence>
<evidence type="ECO:0000256" key="1">
    <source>
        <dbReference type="ARBA" id="ARBA00010088"/>
    </source>
</evidence>
<keyword evidence="2" id="KW-0732">Signal</keyword>
<dbReference type="Gene3D" id="3.40.50.1820">
    <property type="entry name" value="alpha/beta hydrolase"/>
    <property type="match status" value="1"/>
</dbReference>
<keyword evidence="3 6" id="KW-0378">Hydrolase</keyword>
<evidence type="ECO:0000259" key="5">
    <source>
        <dbReference type="Pfam" id="PF08386"/>
    </source>
</evidence>
<proteinExistence type="inferred from homology"/>
<evidence type="ECO:0000313" key="6">
    <source>
        <dbReference type="EMBL" id="TKI64350.1"/>
    </source>
</evidence>
<dbReference type="GO" id="GO:0016787">
    <property type="term" value="F:hydrolase activity"/>
    <property type="evidence" value="ECO:0007669"/>
    <property type="project" value="UniProtKB-KW"/>
</dbReference>
<evidence type="ECO:0000256" key="3">
    <source>
        <dbReference type="ARBA" id="ARBA00022801"/>
    </source>
</evidence>
<dbReference type="InterPro" id="IPR051601">
    <property type="entry name" value="Serine_prot/Carboxylest_S33"/>
</dbReference>
<dbReference type="OrthoDB" id="3930934at2"/>
<reference evidence="6 7" key="1">
    <citation type="submission" date="2019-04" db="EMBL/GenBank/DDBJ databases">
        <authorList>
            <person name="Dong K."/>
        </authorList>
    </citation>
    <scope>NUCLEOTIDE SEQUENCE [LARGE SCALE GENOMIC DNA]</scope>
    <source>
        <strain evidence="7">dk3543</strain>
    </source>
</reference>
<feature type="region of interest" description="Disordered" evidence="4">
    <location>
        <begin position="33"/>
        <end position="57"/>
    </location>
</feature>
<protein>
    <submittedName>
        <fullName evidence="6">Alpha/beta hydrolase</fullName>
    </submittedName>
</protein>
<dbReference type="PANTHER" id="PTHR43248">
    <property type="entry name" value="2-SUCCINYL-6-HYDROXY-2,4-CYCLOHEXADIENE-1-CARBOXYLATE SYNTHASE"/>
    <property type="match status" value="1"/>
</dbReference>
<dbReference type="Pfam" id="PF08386">
    <property type="entry name" value="Abhydrolase_4"/>
    <property type="match status" value="1"/>
</dbReference>
<comment type="similarity">
    <text evidence="1">Belongs to the peptidase S33 family.</text>
</comment>
<gene>
    <name evidence="6" type="ORF">FC770_04190</name>
</gene>